<protein>
    <recommendedName>
        <fullName evidence="2">DUF2203 domain-containing protein</fullName>
    </recommendedName>
</protein>
<feature type="non-terminal residue" evidence="1">
    <location>
        <position position="1"/>
    </location>
</feature>
<dbReference type="Pfam" id="PF09969">
    <property type="entry name" value="DUF2203"/>
    <property type="match status" value="1"/>
</dbReference>
<evidence type="ECO:0008006" key="2">
    <source>
        <dbReference type="Google" id="ProtNLM"/>
    </source>
</evidence>
<reference evidence="1" key="1">
    <citation type="submission" date="2018-05" db="EMBL/GenBank/DDBJ databases">
        <authorList>
            <person name="Lanie J.A."/>
            <person name="Ng W.-L."/>
            <person name="Kazmierczak K.M."/>
            <person name="Andrzejewski T.M."/>
            <person name="Davidsen T.M."/>
            <person name="Wayne K.J."/>
            <person name="Tettelin H."/>
            <person name="Glass J.I."/>
            <person name="Rusch D."/>
            <person name="Podicherti R."/>
            <person name="Tsui H.-C.T."/>
            <person name="Winkler M.E."/>
        </authorList>
    </citation>
    <scope>NUCLEOTIDE SEQUENCE</scope>
</reference>
<evidence type="ECO:0000313" key="1">
    <source>
        <dbReference type="EMBL" id="SUZ72318.1"/>
    </source>
</evidence>
<accession>A0A381Q078</accession>
<dbReference type="AlphaFoldDB" id="A0A381Q078"/>
<organism evidence="1">
    <name type="scientific">marine metagenome</name>
    <dbReference type="NCBI Taxonomy" id="408172"/>
    <lineage>
        <taxon>unclassified sequences</taxon>
        <taxon>metagenomes</taxon>
        <taxon>ecological metagenomes</taxon>
    </lineage>
</organism>
<name>A0A381Q078_9ZZZZ</name>
<gene>
    <name evidence="1" type="ORF">METZ01_LOCUS25172</name>
</gene>
<proteinExistence type="predicted"/>
<sequence>VADIVRHLPVPLDPLKTGPTWRAPHVPRDGPDGLQYAPEMESDQFTLEEANAFVPWLEEMFQRLSEIRQELADSKGDAGQPEEMSERLMQALEEGVQEIFDKGIIVRDVDRGLVDFPTQREGREVFLCWVCGEEKIDFWHETDRGFAHRQPL</sequence>
<dbReference type="InterPro" id="IPR018699">
    <property type="entry name" value="DUF2203"/>
</dbReference>
<dbReference type="EMBL" id="UINC01001149">
    <property type="protein sequence ID" value="SUZ72318.1"/>
    <property type="molecule type" value="Genomic_DNA"/>
</dbReference>